<keyword evidence="1 3" id="KW-0963">Cytoplasm</keyword>
<dbReference type="GO" id="GO:0097163">
    <property type="term" value="F:sulfur carrier activity"/>
    <property type="evidence" value="ECO:0007669"/>
    <property type="project" value="UniProtKB-UniRule"/>
</dbReference>
<dbReference type="InterPro" id="IPR003786">
    <property type="entry name" value="FdhD"/>
</dbReference>
<dbReference type="PATRIC" id="fig|199.248.peg.579"/>
<dbReference type="PANTHER" id="PTHR30592:SF1">
    <property type="entry name" value="SULFUR CARRIER PROTEIN FDHD"/>
    <property type="match status" value="1"/>
</dbReference>
<dbReference type="KEGG" id="ccoc:CCON33237_0548"/>
<dbReference type="NCBIfam" id="NF001943">
    <property type="entry name" value="PRK00724.1-2"/>
    <property type="match status" value="1"/>
</dbReference>
<evidence type="ECO:0000313" key="5">
    <source>
        <dbReference type="Proteomes" id="UP000066049"/>
    </source>
</evidence>
<dbReference type="RefSeq" id="WP_054196297.1">
    <property type="nucleotide sequence ID" value="NZ_CABMKQ010000053.1"/>
</dbReference>
<reference evidence="5" key="1">
    <citation type="submission" date="2015-08" db="EMBL/GenBank/DDBJ databases">
        <title>Comparative genomics of the Campylobacter concisus group.</title>
        <authorList>
            <person name="Miller W.G."/>
            <person name="Yee E."/>
            <person name="Chapman M.H."/>
            <person name="Huynh S."/>
            <person name="Bono J.L."/>
            <person name="On S.L.W."/>
            <person name="St Leger J."/>
            <person name="Foster G."/>
            <person name="Parker C.T."/>
        </authorList>
    </citation>
    <scope>NUCLEOTIDE SEQUENCE [LARGE SCALE GENOMIC DNA]</scope>
    <source>
        <strain evidence="5">ATCC 33237</strain>
    </source>
</reference>
<sequence length="260" mass="28559">MQPIFTTQIIKFKGAQKSAVDDILVREIKLEIYINDKRFGALMATPTDQEALAAGYLISENLIASPEDIESIELSDDALSVRVKAKINEKRLEQFDEEKVIISGCGRSSTANIDPGAMAARSIKGEVKFHKDEILRQMGQFYTQCELYEMTGCVHTAKLFVSGEQFYIGEDIAQHNTIDKAVGKAVLAGAQLQNSFLMVSGRLSSEMVAKAVMHGIPVLVSRTAPTSLGVVIARKFNLTLCGFARGENINVYSGAERIYE</sequence>
<evidence type="ECO:0000256" key="2">
    <source>
        <dbReference type="ARBA" id="ARBA00023150"/>
    </source>
</evidence>
<dbReference type="AlphaFoldDB" id="A0A0M3V240"/>
<comment type="similarity">
    <text evidence="3">Belongs to the FdhD family.</text>
</comment>
<organism evidence="4 5">
    <name type="scientific">Campylobacter concisus</name>
    <dbReference type="NCBI Taxonomy" id="199"/>
    <lineage>
        <taxon>Bacteria</taxon>
        <taxon>Pseudomonadati</taxon>
        <taxon>Campylobacterota</taxon>
        <taxon>Epsilonproteobacteria</taxon>
        <taxon>Campylobacterales</taxon>
        <taxon>Campylobacteraceae</taxon>
        <taxon>Campylobacter</taxon>
    </lineage>
</organism>
<comment type="subcellular location">
    <subcellularLocation>
        <location evidence="3">Cytoplasm</location>
    </subcellularLocation>
</comment>
<dbReference type="GO" id="GO:0006777">
    <property type="term" value="P:Mo-molybdopterin cofactor biosynthetic process"/>
    <property type="evidence" value="ECO:0007669"/>
    <property type="project" value="UniProtKB-UniRule"/>
</dbReference>
<dbReference type="Proteomes" id="UP000066049">
    <property type="component" value="Chromosome"/>
</dbReference>
<dbReference type="InterPro" id="IPR016193">
    <property type="entry name" value="Cytidine_deaminase-like"/>
</dbReference>
<dbReference type="GO" id="GO:0005737">
    <property type="term" value="C:cytoplasm"/>
    <property type="evidence" value="ECO:0007669"/>
    <property type="project" value="UniProtKB-SubCell"/>
</dbReference>
<proteinExistence type="inferred from homology"/>
<dbReference type="Gene3D" id="3.10.20.10">
    <property type="match status" value="1"/>
</dbReference>
<dbReference type="HAMAP" id="MF_00187">
    <property type="entry name" value="FdhD"/>
    <property type="match status" value="1"/>
</dbReference>
<dbReference type="Gene3D" id="3.40.140.10">
    <property type="entry name" value="Cytidine Deaminase, domain 2"/>
    <property type="match status" value="1"/>
</dbReference>
<evidence type="ECO:0000313" key="4">
    <source>
        <dbReference type="EMBL" id="ALF47248.1"/>
    </source>
</evidence>
<dbReference type="GO" id="GO:0016783">
    <property type="term" value="F:sulfurtransferase activity"/>
    <property type="evidence" value="ECO:0007669"/>
    <property type="project" value="InterPro"/>
</dbReference>
<evidence type="ECO:0000256" key="1">
    <source>
        <dbReference type="ARBA" id="ARBA00022490"/>
    </source>
</evidence>
<dbReference type="PANTHER" id="PTHR30592">
    <property type="entry name" value="FORMATE DEHYDROGENASE"/>
    <property type="match status" value="1"/>
</dbReference>
<comment type="caution">
    <text evidence="3">Lacks conserved residue(s) required for the propagation of feature annotation.</text>
</comment>
<protein>
    <recommendedName>
        <fullName evidence="3">Sulfur carrier protein FdhD</fullName>
    </recommendedName>
</protein>
<dbReference type="GeneID" id="28662222"/>
<evidence type="ECO:0000256" key="3">
    <source>
        <dbReference type="HAMAP-Rule" id="MF_00187"/>
    </source>
</evidence>
<name>A0A0M3V240_9BACT</name>
<feature type="active site" description="Cysteine persulfide intermediate" evidence="3">
    <location>
        <position position="105"/>
    </location>
</feature>
<keyword evidence="2 3" id="KW-0501">Molybdenum cofactor biosynthesis</keyword>
<dbReference type="EMBL" id="CP012541">
    <property type="protein sequence ID" value="ALF47248.1"/>
    <property type="molecule type" value="Genomic_DNA"/>
</dbReference>
<dbReference type="Pfam" id="PF02634">
    <property type="entry name" value="FdhD-NarQ"/>
    <property type="match status" value="1"/>
</dbReference>
<dbReference type="NCBIfam" id="TIGR00129">
    <property type="entry name" value="fdhD_narQ"/>
    <property type="match status" value="1"/>
</dbReference>
<accession>A0A0M3V240</accession>
<comment type="function">
    <text evidence="3">Required for formate dehydrogenase (FDH) activity. Acts as a sulfur carrier protein that transfers sulfur from IscS to the molybdenum cofactor prior to its insertion into FDH.</text>
</comment>
<gene>
    <name evidence="3 4" type="primary">fdhD</name>
    <name evidence="4" type="ORF">CCON33237_0548</name>
</gene>
<dbReference type="PIRSF" id="PIRSF015626">
    <property type="entry name" value="FdhD"/>
    <property type="match status" value="1"/>
</dbReference>
<dbReference type="SUPFAM" id="SSF53927">
    <property type="entry name" value="Cytidine deaminase-like"/>
    <property type="match status" value="1"/>
</dbReference>